<dbReference type="InParanoid" id="D6TI84"/>
<evidence type="ECO:0000313" key="3">
    <source>
        <dbReference type="Proteomes" id="UP000004508"/>
    </source>
</evidence>
<sequence length="159" mass="17047">MDPITAAIVSALAAGLADVGKEGIRDAYQGLKSLLYRKFGPQSSVFKAVEDLESNPSSPARKAVLQEEVAQSRADRDPELLRTANYVIQKVQYPSSMKQSGTGNMQVQEAQQILAASGQGNTLAGRNIINGRPGVVAFVSIVLVAIFAFVLWQIPPFES</sequence>
<accession>D6TI84</accession>
<dbReference type="EMBL" id="ADVG01000001">
    <property type="protein sequence ID" value="EFH89141.1"/>
    <property type="molecule type" value="Genomic_DNA"/>
</dbReference>
<dbReference type="RefSeq" id="WP_007905520.1">
    <property type="nucleotide sequence ID" value="NZ_ADVG01000001.1"/>
</dbReference>
<dbReference type="AlphaFoldDB" id="D6TI84"/>
<protein>
    <submittedName>
        <fullName evidence="2">Uncharacterized protein</fullName>
    </submittedName>
</protein>
<keyword evidence="1" id="KW-1133">Transmembrane helix</keyword>
<reference evidence="2 3" key="1">
    <citation type="journal article" date="2011" name="Stand. Genomic Sci.">
        <title>Non-contiguous finished genome sequence and contextual data of the filamentous soil bacterium Ktedonobacter racemifer type strain (SOSP1-21).</title>
        <authorList>
            <person name="Chang Y.J."/>
            <person name="Land M."/>
            <person name="Hauser L."/>
            <person name="Chertkov O."/>
            <person name="Del Rio T.G."/>
            <person name="Nolan M."/>
            <person name="Copeland A."/>
            <person name="Tice H."/>
            <person name="Cheng J.F."/>
            <person name="Lucas S."/>
            <person name="Han C."/>
            <person name="Goodwin L."/>
            <person name="Pitluck S."/>
            <person name="Ivanova N."/>
            <person name="Ovchinikova G."/>
            <person name="Pati A."/>
            <person name="Chen A."/>
            <person name="Palaniappan K."/>
            <person name="Mavromatis K."/>
            <person name="Liolios K."/>
            <person name="Brettin T."/>
            <person name="Fiebig A."/>
            <person name="Rohde M."/>
            <person name="Abt B."/>
            <person name="Goker M."/>
            <person name="Detter J.C."/>
            <person name="Woyke T."/>
            <person name="Bristow J."/>
            <person name="Eisen J.A."/>
            <person name="Markowitz V."/>
            <person name="Hugenholtz P."/>
            <person name="Kyrpides N.C."/>
            <person name="Klenk H.P."/>
            <person name="Lapidus A."/>
        </authorList>
    </citation>
    <scope>NUCLEOTIDE SEQUENCE [LARGE SCALE GENOMIC DNA]</scope>
    <source>
        <strain evidence="3">DSM 44963</strain>
    </source>
</reference>
<organism evidence="2 3">
    <name type="scientific">Ktedonobacter racemifer DSM 44963</name>
    <dbReference type="NCBI Taxonomy" id="485913"/>
    <lineage>
        <taxon>Bacteria</taxon>
        <taxon>Bacillati</taxon>
        <taxon>Chloroflexota</taxon>
        <taxon>Ktedonobacteria</taxon>
        <taxon>Ktedonobacterales</taxon>
        <taxon>Ktedonobacteraceae</taxon>
        <taxon>Ktedonobacter</taxon>
    </lineage>
</organism>
<gene>
    <name evidence="2" type="ORF">Krac_10677</name>
</gene>
<keyword evidence="1" id="KW-0472">Membrane</keyword>
<keyword evidence="1" id="KW-0812">Transmembrane</keyword>
<comment type="caution">
    <text evidence="2">The sequence shown here is derived from an EMBL/GenBank/DDBJ whole genome shotgun (WGS) entry which is preliminary data.</text>
</comment>
<proteinExistence type="predicted"/>
<evidence type="ECO:0000256" key="1">
    <source>
        <dbReference type="SAM" id="Phobius"/>
    </source>
</evidence>
<name>D6TI84_KTERA</name>
<dbReference type="STRING" id="485913.Krac_10677"/>
<evidence type="ECO:0000313" key="2">
    <source>
        <dbReference type="EMBL" id="EFH89141.1"/>
    </source>
</evidence>
<dbReference type="Pfam" id="PF20701">
    <property type="entry name" value="HetE-N"/>
    <property type="match status" value="1"/>
</dbReference>
<dbReference type="Proteomes" id="UP000004508">
    <property type="component" value="Unassembled WGS sequence"/>
</dbReference>
<keyword evidence="3" id="KW-1185">Reference proteome</keyword>
<feature type="transmembrane region" description="Helical" evidence="1">
    <location>
        <begin position="135"/>
        <end position="154"/>
    </location>
</feature>